<feature type="binding site" evidence="17">
    <location>
        <begin position="414"/>
        <end position="418"/>
    </location>
    <ligand>
        <name>AMP</name>
        <dbReference type="ChEBI" id="CHEBI:456215"/>
    </ligand>
</feature>
<reference evidence="22 23" key="1">
    <citation type="submission" date="2020-09" db="EMBL/GenBank/DDBJ databases">
        <title>Investigation of environmental microbe.</title>
        <authorList>
            <person name="Ou Y."/>
            <person name="Kang Q."/>
        </authorList>
    </citation>
    <scope>NUCLEOTIDE SEQUENCE [LARGE SCALE GENOMIC DNA]</scope>
    <source>
        <strain evidence="22 23">KJZ-9</strain>
    </source>
</reference>
<dbReference type="InterPro" id="IPR029056">
    <property type="entry name" value="Ribokinase-like"/>
</dbReference>
<keyword evidence="9 18" id="KW-0630">Potassium</keyword>
<name>A0A7H2BLB1_9MICC</name>
<dbReference type="GO" id="GO:0005524">
    <property type="term" value="F:ATP binding"/>
    <property type="evidence" value="ECO:0007669"/>
    <property type="project" value="UniProtKB-UniRule"/>
</dbReference>
<keyword evidence="11 18" id="KW-0413">Isomerase</keyword>
<evidence type="ECO:0000256" key="18">
    <source>
        <dbReference type="HAMAP-Rule" id="MF_01966"/>
    </source>
</evidence>
<comment type="caution">
    <text evidence="18">Lacks conserved residue(s) required for the propagation of feature annotation.</text>
</comment>
<feature type="domain" description="YjeF N-terminal" evidence="21">
    <location>
        <begin position="10"/>
        <end position="210"/>
    </location>
</feature>
<dbReference type="InterPro" id="IPR004443">
    <property type="entry name" value="YjeF_N_dom"/>
</dbReference>
<feature type="binding site" evidence="17">
    <location>
        <position position="443"/>
    </location>
    <ligand>
        <name>AMP</name>
        <dbReference type="ChEBI" id="CHEBI:456215"/>
    </ligand>
</feature>
<dbReference type="CDD" id="cd01171">
    <property type="entry name" value="YXKO-related"/>
    <property type="match status" value="1"/>
</dbReference>
<feature type="binding site" evidence="17">
    <location>
        <position position="358"/>
    </location>
    <ligand>
        <name>(6S)-NADPHX</name>
        <dbReference type="ChEBI" id="CHEBI:64076"/>
    </ligand>
</feature>
<dbReference type="InterPro" id="IPR000631">
    <property type="entry name" value="CARKD"/>
</dbReference>
<dbReference type="PROSITE" id="PS51383">
    <property type="entry name" value="YJEF_C_3"/>
    <property type="match status" value="1"/>
</dbReference>
<evidence type="ECO:0000256" key="11">
    <source>
        <dbReference type="ARBA" id="ARBA00023235"/>
    </source>
</evidence>
<comment type="function">
    <text evidence="18">Catalyzes the epimerization of the S- and R-forms of NAD(P)HX, a damaged form of NAD(P)H that is a result of enzymatic or heat-dependent hydration. This is a prerequisite for the S-specific NAD(P)H-hydrate dehydratase to allow the repair of both epimers of NAD(P)HX.</text>
</comment>
<keyword evidence="7 17" id="KW-0067">ATP-binding</keyword>
<comment type="cofactor">
    <cofactor evidence="18 19">
        <name>K(+)</name>
        <dbReference type="ChEBI" id="CHEBI:29103"/>
    </cofactor>
    <text evidence="18 19">Binds 1 potassium ion per subunit.</text>
</comment>
<dbReference type="PANTHER" id="PTHR12592">
    <property type="entry name" value="ATP-DEPENDENT (S)-NAD(P)H-HYDRATE DEHYDRATASE FAMILY MEMBER"/>
    <property type="match status" value="1"/>
</dbReference>
<sequence>MISAYSGSTIRAIEEPVVSAPDYDGYLMQRAALALSSSLENYLGAKNKVLLLAGKGNNGADALFAGASLAQGGTAVDALLTEGSAVEHALDAFLEAGGEVLAGLPESLDDYAVVVDAILGTGSRGGLRNTSQQVVQSLREIQLRGELPAVVACDLPSGIDADSGEVFEPVLRAQRTVTFIAAKTPFLTSAETLCGEMVVADLGISDLLRETTADAVRYCDAELVGCLPQPGAFDHKYTRGVLGMICGSEEYPGAALMSTQAAVHTGPGMVRFVGTDRLNYQIQLNTPEAVCSQQKPEELHVQAWAAGSGANPEYRQQDLLHAIQAKEAAVLDAAAVEVAGRWVAMEAILGSHKILTPHAGELEGFLQWIQVLDAQRWEEKMGEEKAPSRADIEAHPVFWARRAAVLSGATVLLKGATTLIASPSGKVISVAPGTPWLATAGSGDTLCGILGALLAQYEASLEQENSTMPASGEEKPELENYARIAACAVRIHHLAADVVHQGGLQGPVPPSQVVRHIPQAVATFLAS</sequence>
<comment type="cofactor">
    <cofactor evidence="17">
        <name>Mg(2+)</name>
        <dbReference type="ChEBI" id="CHEBI:18420"/>
    </cofactor>
</comment>
<feature type="binding site" evidence="18">
    <location>
        <begin position="57"/>
        <end position="61"/>
    </location>
    <ligand>
        <name>(6S)-NADPHX</name>
        <dbReference type="ChEBI" id="CHEBI:64076"/>
    </ligand>
</feature>
<feature type="binding site" evidence="18">
    <location>
        <position position="116"/>
    </location>
    <ligand>
        <name>K(+)</name>
        <dbReference type="ChEBI" id="CHEBI:29103"/>
    </ligand>
</feature>
<dbReference type="GO" id="GO:0046872">
    <property type="term" value="F:metal ion binding"/>
    <property type="evidence" value="ECO:0007669"/>
    <property type="project" value="UniProtKB-UniRule"/>
</dbReference>
<dbReference type="PROSITE" id="PS51385">
    <property type="entry name" value="YJEF_N"/>
    <property type="match status" value="1"/>
</dbReference>
<evidence type="ECO:0000313" key="22">
    <source>
        <dbReference type="EMBL" id="QNV40457.1"/>
    </source>
</evidence>
<evidence type="ECO:0000256" key="5">
    <source>
        <dbReference type="ARBA" id="ARBA00022723"/>
    </source>
</evidence>
<dbReference type="Proteomes" id="UP000516421">
    <property type="component" value="Chromosome"/>
</dbReference>
<keyword evidence="6 17" id="KW-0547">Nucleotide-binding</keyword>
<keyword evidence="12 17" id="KW-0456">Lyase</keyword>
<comment type="subunit">
    <text evidence="17">Homotetramer.</text>
</comment>
<comment type="similarity">
    <text evidence="4 19">In the C-terminal section; belongs to the NnrD/CARKD family.</text>
</comment>
<keyword evidence="5 18" id="KW-0479">Metal-binding</keyword>
<dbReference type="PIRSF" id="PIRSF017184">
    <property type="entry name" value="Nnr"/>
    <property type="match status" value="1"/>
</dbReference>
<comment type="catalytic activity">
    <reaction evidence="1 18 19">
        <text>(6R)-NADHX = (6S)-NADHX</text>
        <dbReference type="Rhea" id="RHEA:32215"/>
        <dbReference type="ChEBI" id="CHEBI:64074"/>
        <dbReference type="ChEBI" id="CHEBI:64075"/>
        <dbReference type="EC" id="5.1.99.6"/>
    </reaction>
</comment>
<dbReference type="GO" id="GO:0046496">
    <property type="term" value="P:nicotinamide nucleotide metabolic process"/>
    <property type="evidence" value="ECO:0007669"/>
    <property type="project" value="UniProtKB-UniRule"/>
</dbReference>
<feature type="domain" description="YjeF C-terminal" evidence="20">
    <location>
        <begin position="219"/>
        <end position="524"/>
    </location>
</feature>
<comment type="similarity">
    <text evidence="17">Belongs to the NnrD/CARKD family.</text>
</comment>
<dbReference type="EC" id="5.1.99.6" evidence="19"/>
<comment type="function">
    <text evidence="14 19">Bifunctional enzyme that catalyzes the epimerization of the S- and R-forms of NAD(P)HX and the dehydration of the S-form of NAD(P)HX at the expense of ADP, which is converted to AMP. This allows the repair of both epimers of NAD(P)HX, a damaged form of NAD(P)H that is a result of enzymatic or heat-dependent hydration.</text>
</comment>
<organism evidence="22 23">
    <name type="scientific">Rothia amarae</name>
    <dbReference type="NCBI Taxonomy" id="169480"/>
    <lineage>
        <taxon>Bacteria</taxon>
        <taxon>Bacillati</taxon>
        <taxon>Actinomycetota</taxon>
        <taxon>Actinomycetes</taxon>
        <taxon>Micrococcales</taxon>
        <taxon>Micrococcaceae</taxon>
        <taxon>Rothia</taxon>
    </lineage>
</organism>
<accession>A0A7H2BLB1</accession>
<comment type="catalytic activity">
    <reaction evidence="15 17 19">
        <text>(6S)-NADHX + ADP = AMP + phosphate + NADH + H(+)</text>
        <dbReference type="Rhea" id="RHEA:32223"/>
        <dbReference type="ChEBI" id="CHEBI:15378"/>
        <dbReference type="ChEBI" id="CHEBI:43474"/>
        <dbReference type="ChEBI" id="CHEBI:57945"/>
        <dbReference type="ChEBI" id="CHEBI:64074"/>
        <dbReference type="ChEBI" id="CHEBI:456215"/>
        <dbReference type="ChEBI" id="CHEBI:456216"/>
        <dbReference type="EC" id="4.2.1.136"/>
    </reaction>
</comment>
<evidence type="ECO:0000256" key="19">
    <source>
        <dbReference type="PIRNR" id="PIRNR017184"/>
    </source>
</evidence>
<dbReference type="HAMAP" id="MF_01965">
    <property type="entry name" value="NADHX_dehydratase"/>
    <property type="match status" value="1"/>
</dbReference>
<dbReference type="InterPro" id="IPR030677">
    <property type="entry name" value="Nnr"/>
</dbReference>
<evidence type="ECO:0000313" key="23">
    <source>
        <dbReference type="Proteomes" id="UP000516421"/>
    </source>
</evidence>
<evidence type="ECO:0000256" key="14">
    <source>
        <dbReference type="ARBA" id="ARBA00025153"/>
    </source>
</evidence>
<evidence type="ECO:0000256" key="15">
    <source>
        <dbReference type="ARBA" id="ARBA00048238"/>
    </source>
</evidence>
<evidence type="ECO:0000256" key="13">
    <source>
        <dbReference type="ARBA" id="ARBA00023268"/>
    </source>
</evidence>
<dbReference type="PANTHER" id="PTHR12592:SF0">
    <property type="entry name" value="ATP-DEPENDENT (S)-NAD(P)H-HYDRATE DEHYDRATASE"/>
    <property type="match status" value="1"/>
</dbReference>
<gene>
    <name evidence="18" type="primary">nnrE</name>
    <name evidence="17" type="synonym">nnrD</name>
    <name evidence="22" type="ORF">IDM48_03315</name>
</gene>
<keyword evidence="10 17" id="KW-0520">NAD</keyword>
<feature type="binding site" evidence="18">
    <location>
        <position position="157"/>
    </location>
    <ligand>
        <name>K(+)</name>
        <dbReference type="ChEBI" id="CHEBI:29103"/>
    </ligand>
</feature>
<dbReference type="AlphaFoldDB" id="A0A7H2BLB1"/>
<dbReference type="Gene3D" id="3.40.50.10260">
    <property type="entry name" value="YjeF N-terminal domain"/>
    <property type="match status" value="1"/>
</dbReference>
<dbReference type="NCBIfam" id="TIGR00197">
    <property type="entry name" value="yjeF_nterm"/>
    <property type="match status" value="1"/>
</dbReference>
<keyword evidence="8 17" id="KW-0521">NADP</keyword>
<evidence type="ECO:0000256" key="7">
    <source>
        <dbReference type="ARBA" id="ARBA00022840"/>
    </source>
</evidence>
<comment type="catalytic activity">
    <reaction evidence="16 17 19">
        <text>(6S)-NADPHX + ADP = AMP + phosphate + NADPH + H(+)</text>
        <dbReference type="Rhea" id="RHEA:32235"/>
        <dbReference type="ChEBI" id="CHEBI:15378"/>
        <dbReference type="ChEBI" id="CHEBI:43474"/>
        <dbReference type="ChEBI" id="CHEBI:57783"/>
        <dbReference type="ChEBI" id="CHEBI:64076"/>
        <dbReference type="ChEBI" id="CHEBI:456215"/>
        <dbReference type="ChEBI" id="CHEBI:456216"/>
        <dbReference type="EC" id="4.2.1.136"/>
    </reaction>
</comment>
<dbReference type="SUPFAM" id="SSF64153">
    <property type="entry name" value="YjeF N-terminal domain-like"/>
    <property type="match status" value="1"/>
</dbReference>
<feature type="binding site" evidence="18">
    <location>
        <position position="154"/>
    </location>
    <ligand>
        <name>(6S)-NADPHX</name>
        <dbReference type="ChEBI" id="CHEBI:64076"/>
    </ligand>
</feature>
<evidence type="ECO:0000256" key="4">
    <source>
        <dbReference type="ARBA" id="ARBA00009524"/>
    </source>
</evidence>
<dbReference type="EC" id="4.2.1.136" evidence="19"/>
<evidence type="ECO:0000256" key="9">
    <source>
        <dbReference type="ARBA" id="ARBA00022958"/>
    </source>
</evidence>
<evidence type="ECO:0000259" key="20">
    <source>
        <dbReference type="PROSITE" id="PS51383"/>
    </source>
</evidence>
<protein>
    <recommendedName>
        <fullName evidence="19">Bifunctional NAD(P)H-hydrate repair enzyme</fullName>
    </recommendedName>
    <alternativeName>
        <fullName evidence="19">Nicotinamide nucleotide repair protein</fullName>
    </alternativeName>
    <domain>
        <recommendedName>
            <fullName evidence="19">ADP-dependent (S)-NAD(P)H-hydrate dehydratase</fullName>
            <ecNumber evidence="19">4.2.1.136</ecNumber>
        </recommendedName>
        <alternativeName>
            <fullName evidence="19">ADP-dependent NAD(P)HX dehydratase</fullName>
        </alternativeName>
    </domain>
    <domain>
        <recommendedName>
            <fullName evidence="19">NAD(P)H-hydrate epimerase</fullName>
            <ecNumber evidence="19">5.1.99.6</ecNumber>
        </recommendedName>
    </domain>
</protein>
<comment type="similarity">
    <text evidence="3 19">In the N-terminal section; belongs to the NnrE/AIBP family.</text>
</comment>
<evidence type="ECO:0000256" key="17">
    <source>
        <dbReference type="HAMAP-Rule" id="MF_01965"/>
    </source>
</evidence>
<dbReference type="HAMAP" id="MF_01966">
    <property type="entry name" value="NADHX_epimerase"/>
    <property type="match status" value="1"/>
</dbReference>
<dbReference type="Pfam" id="PF01256">
    <property type="entry name" value="Carb_kinase"/>
    <property type="match status" value="1"/>
</dbReference>
<keyword evidence="23" id="KW-1185">Reference proteome</keyword>
<dbReference type="EMBL" id="CP061538">
    <property type="protein sequence ID" value="QNV40457.1"/>
    <property type="molecule type" value="Genomic_DNA"/>
</dbReference>
<proteinExistence type="inferred from homology"/>
<comment type="catalytic activity">
    <reaction evidence="2 18 19">
        <text>(6R)-NADPHX = (6S)-NADPHX</text>
        <dbReference type="Rhea" id="RHEA:32227"/>
        <dbReference type="ChEBI" id="CHEBI:64076"/>
        <dbReference type="ChEBI" id="CHEBI:64077"/>
        <dbReference type="EC" id="5.1.99.6"/>
    </reaction>
</comment>
<evidence type="ECO:0000256" key="16">
    <source>
        <dbReference type="ARBA" id="ARBA00049209"/>
    </source>
</evidence>
<evidence type="ECO:0000256" key="1">
    <source>
        <dbReference type="ARBA" id="ARBA00000013"/>
    </source>
</evidence>
<dbReference type="KEGG" id="rama:IDM48_03315"/>
<keyword evidence="13" id="KW-0511">Multifunctional enzyme</keyword>
<feature type="binding site" evidence="18">
    <location>
        <begin position="120"/>
        <end position="126"/>
    </location>
    <ligand>
        <name>(6S)-NADPHX</name>
        <dbReference type="ChEBI" id="CHEBI:64076"/>
    </ligand>
</feature>
<evidence type="ECO:0000259" key="21">
    <source>
        <dbReference type="PROSITE" id="PS51385"/>
    </source>
</evidence>
<dbReference type="Pfam" id="PF03853">
    <property type="entry name" value="YjeF_N"/>
    <property type="match status" value="1"/>
</dbReference>
<dbReference type="RefSeq" id="WP_190618024.1">
    <property type="nucleotide sequence ID" value="NZ_CP061538.1"/>
</dbReference>
<comment type="similarity">
    <text evidence="18">Belongs to the NnrE/AIBP family.</text>
</comment>
<dbReference type="InterPro" id="IPR036652">
    <property type="entry name" value="YjeF_N_dom_sf"/>
</dbReference>
<evidence type="ECO:0000256" key="3">
    <source>
        <dbReference type="ARBA" id="ARBA00006001"/>
    </source>
</evidence>
<feature type="binding site" evidence="17">
    <location>
        <position position="307"/>
    </location>
    <ligand>
        <name>(6S)-NADPHX</name>
        <dbReference type="ChEBI" id="CHEBI:64076"/>
    </ligand>
</feature>
<dbReference type="Gene3D" id="3.40.1190.20">
    <property type="match status" value="1"/>
</dbReference>
<evidence type="ECO:0000256" key="6">
    <source>
        <dbReference type="ARBA" id="ARBA00022741"/>
    </source>
</evidence>
<evidence type="ECO:0000256" key="8">
    <source>
        <dbReference type="ARBA" id="ARBA00022857"/>
    </source>
</evidence>
<feature type="binding site" evidence="17">
    <location>
        <position position="254"/>
    </location>
    <ligand>
        <name>(6S)-NADPHX</name>
        <dbReference type="ChEBI" id="CHEBI:64076"/>
    </ligand>
</feature>
<feature type="binding site" evidence="17">
    <location>
        <position position="444"/>
    </location>
    <ligand>
        <name>(6S)-NADPHX</name>
        <dbReference type="ChEBI" id="CHEBI:64076"/>
    </ligand>
</feature>
<evidence type="ECO:0000256" key="12">
    <source>
        <dbReference type="ARBA" id="ARBA00023239"/>
    </source>
</evidence>
<evidence type="ECO:0000256" key="10">
    <source>
        <dbReference type="ARBA" id="ARBA00023027"/>
    </source>
</evidence>
<feature type="binding site" evidence="18">
    <location>
        <position position="58"/>
    </location>
    <ligand>
        <name>K(+)</name>
        <dbReference type="ChEBI" id="CHEBI:29103"/>
    </ligand>
</feature>
<comment type="function">
    <text evidence="17">Catalyzes the dehydration of the S-form of NAD(P)HX at the expense of ADP, which is converted to AMP. Together with NAD(P)HX epimerase, which catalyzes the epimerization of the S- and R-forms, the enzyme allows the repair of both epimers of NAD(P)HX, a damaged form of NAD(P)H that is a result of enzymatic or heat-dependent hydration.</text>
</comment>
<dbReference type="GO" id="GO:0052856">
    <property type="term" value="F:NAD(P)HX epimerase activity"/>
    <property type="evidence" value="ECO:0007669"/>
    <property type="project" value="UniProtKB-UniRule"/>
</dbReference>
<dbReference type="GO" id="GO:0052855">
    <property type="term" value="F:ADP-dependent NAD(P)H-hydrate dehydratase activity"/>
    <property type="evidence" value="ECO:0007669"/>
    <property type="project" value="UniProtKB-UniRule"/>
</dbReference>
<evidence type="ECO:0000256" key="2">
    <source>
        <dbReference type="ARBA" id="ARBA00000909"/>
    </source>
</evidence>
<dbReference type="SUPFAM" id="SSF53613">
    <property type="entry name" value="Ribokinase-like"/>
    <property type="match status" value="1"/>
</dbReference>
<dbReference type="GO" id="GO:0110051">
    <property type="term" value="P:metabolite repair"/>
    <property type="evidence" value="ECO:0007669"/>
    <property type="project" value="TreeGrafter"/>
</dbReference>